<dbReference type="InterPro" id="IPR023213">
    <property type="entry name" value="CAT-like_dom_sf"/>
</dbReference>
<evidence type="ECO:0000313" key="6">
    <source>
        <dbReference type="Proteomes" id="UP000323930"/>
    </source>
</evidence>
<feature type="domain" description="Carrier" evidence="4">
    <location>
        <begin position="958"/>
        <end position="1033"/>
    </location>
</feature>
<dbReference type="GO" id="GO:0043041">
    <property type="term" value="P:amino acid activation for nonribosomal peptide biosynthetic process"/>
    <property type="evidence" value="ECO:0007669"/>
    <property type="project" value="TreeGrafter"/>
</dbReference>
<dbReference type="InterPro" id="IPR036736">
    <property type="entry name" value="ACP-like_sf"/>
</dbReference>
<evidence type="ECO:0000256" key="2">
    <source>
        <dbReference type="ARBA" id="ARBA00022450"/>
    </source>
</evidence>
<dbReference type="FunFam" id="3.40.50.980:FF:000001">
    <property type="entry name" value="Non-ribosomal peptide synthetase"/>
    <property type="match status" value="1"/>
</dbReference>
<evidence type="ECO:0000313" key="5">
    <source>
        <dbReference type="EMBL" id="TYA74716.1"/>
    </source>
</evidence>
<dbReference type="EMBL" id="VSDQ01000679">
    <property type="protein sequence ID" value="TYA74716.1"/>
    <property type="molecule type" value="Genomic_DNA"/>
</dbReference>
<dbReference type="InterPro" id="IPR045851">
    <property type="entry name" value="AMP-bd_C_sf"/>
</dbReference>
<dbReference type="Proteomes" id="UP000323930">
    <property type="component" value="Unassembled WGS sequence"/>
</dbReference>
<dbReference type="PROSITE" id="PS50075">
    <property type="entry name" value="CARRIER"/>
    <property type="match status" value="1"/>
</dbReference>
<dbReference type="SUPFAM" id="SSF56801">
    <property type="entry name" value="Acetyl-CoA synthetase-like"/>
    <property type="match status" value="1"/>
</dbReference>
<accession>A0A5D0HTU5</accession>
<dbReference type="PROSITE" id="PS00455">
    <property type="entry name" value="AMP_BINDING"/>
    <property type="match status" value="1"/>
</dbReference>
<dbReference type="InterPro" id="IPR020845">
    <property type="entry name" value="AMP-binding_CS"/>
</dbReference>
<dbReference type="Gene3D" id="3.30.559.10">
    <property type="entry name" value="Chloramphenicol acetyltransferase-like domain"/>
    <property type="match status" value="1"/>
</dbReference>
<dbReference type="Gene3D" id="3.40.50.980">
    <property type="match status" value="2"/>
</dbReference>
<dbReference type="CDD" id="cd05930">
    <property type="entry name" value="A_NRPS"/>
    <property type="match status" value="1"/>
</dbReference>
<dbReference type="Gene3D" id="3.30.559.30">
    <property type="entry name" value="Nonribosomal peptide synthetase, condensation domain"/>
    <property type="match status" value="1"/>
</dbReference>
<keyword evidence="2" id="KW-0596">Phosphopantetheine</keyword>
<dbReference type="Pfam" id="PF00501">
    <property type="entry name" value="AMP-binding"/>
    <property type="match status" value="1"/>
</dbReference>
<dbReference type="FunFam" id="2.30.38.10:FF:000001">
    <property type="entry name" value="Non-ribosomal peptide synthetase PvdI"/>
    <property type="match status" value="1"/>
</dbReference>
<dbReference type="FunFam" id="3.40.50.12780:FF:000012">
    <property type="entry name" value="Non-ribosomal peptide synthetase"/>
    <property type="match status" value="1"/>
</dbReference>
<reference evidence="5 6" key="1">
    <citation type="submission" date="2019-08" db="EMBL/GenBank/DDBJ databases">
        <title>Seonamhaeicola sediminis sp. nov., isolated from marine sediment.</title>
        <authorList>
            <person name="Cao W.R."/>
        </authorList>
    </citation>
    <scope>NUCLEOTIDE SEQUENCE [LARGE SCALE GENOMIC DNA]</scope>
    <source>
        <strain evidence="5 6">B011</strain>
    </source>
</reference>
<dbReference type="InterPro" id="IPR000873">
    <property type="entry name" value="AMP-dep_synth/lig_dom"/>
</dbReference>
<keyword evidence="3" id="KW-0597">Phosphoprotein</keyword>
<evidence type="ECO:0000259" key="4">
    <source>
        <dbReference type="PROSITE" id="PS50075"/>
    </source>
</evidence>
<dbReference type="InterPro" id="IPR009081">
    <property type="entry name" value="PP-bd_ACP"/>
</dbReference>
<dbReference type="SUPFAM" id="SSF47336">
    <property type="entry name" value="ACP-like"/>
    <property type="match status" value="1"/>
</dbReference>
<dbReference type="GO" id="GO:0044550">
    <property type="term" value="P:secondary metabolite biosynthetic process"/>
    <property type="evidence" value="ECO:0007669"/>
    <property type="project" value="TreeGrafter"/>
</dbReference>
<dbReference type="Gene3D" id="1.10.1200.10">
    <property type="entry name" value="ACP-like"/>
    <property type="match status" value="1"/>
</dbReference>
<dbReference type="InterPro" id="IPR001242">
    <property type="entry name" value="Condensation_dom"/>
</dbReference>
<dbReference type="Gene3D" id="3.30.300.30">
    <property type="match status" value="1"/>
</dbReference>
<dbReference type="RefSeq" id="WP_148543941.1">
    <property type="nucleotide sequence ID" value="NZ_VSDQ01000679.1"/>
</dbReference>
<proteinExistence type="predicted"/>
<dbReference type="Gene3D" id="2.30.38.10">
    <property type="entry name" value="Luciferase, Domain 3"/>
    <property type="match status" value="1"/>
</dbReference>
<evidence type="ECO:0000256" key="3">
    <source>
        <dbReference type="ARBA" id="ARBA00022553"/>
    </source>
</evidence>
<dbReference type="FunFam" id="1.10.1200.10:FF:000005">
    <property type="entry name" value="Nonribosomal peptide synthetase 1"/>
    <property type="match status" value="1"/>
</dbReference>
<dbReference type="NCBIfam" id="TIGR01733">
    <property type="entry name" value="AA-adenyl-dom"/>
    <property type="match status" value="1"/>
</dbReference>
<dbReference type="OrthoDB" id="4317020at2"/>
<evidence type="ECO:0000256" key="1">
    <source>
        <dbReference type="ARBA" id="ARBA00001957"/>
    </source>
</evidence>
<dbReference type="InterPro" id="IPR010071">
    <property type="entry name" value="AA_adenyl_dom"/>
</dbReference>
<dbReference type="GO" id="GO:0003824">
    <property type="term" value="F:catalytic activity"/>
    <property type="evidence" value="ECO:0007669"/>
    <property type="project" value="InterPro"/>
</dbReference>
<dbReference type="SMART" id="SM00823">
    <property type="entry name" value="PKS_PP"/>
    <property type="match status" value="1"/>
</dbReference>
<sequence length="1041" mass="119223">MNSIKADLLPLTKSQTALWLTDKLNEGLPVNNDAYIFHIKGNLQKDVFEIAFNKLVEVSDALRIVFEEKDNTPFQKILPYAETNFDFLDFTDTLQEDVNLWLNTRSNLVFDITKKLYDSVLIKLKPDHFIWFFNMHHLITDAASRSILFKRMSQIYEQLISSEEAIVVNENSFKTYLNFEQESRETNAKICQYWDDKVEGFGEALSLYGSKNMDRTQTLSKRNRLKINKDRIDTILKLASNPDIFNWNNDIVLYNVFATVLIAYLYKLSGQKDVIIGSPIHNRTNQKFKETAGLFMEIFPLNIEISENETFISLWKKVQSETIVSLEKGLPGTSSTRLNSSFNVLYNYINSGFSDFAGYKTVSEWMPPTHLDSGHHLRLQVHDFDNTGDVQLTFDLNSGVFDCDKYERVGEHFLNILDVFLENPNHEIENTQFISQAEILKLKSWNDTEMLFPEEEHLLTRFQKQVSKTPNAIALVFEEVSLTYKSLDEKSNQVARYLKGRGVTKNDIVAISLERSLEMMICIYGIVKMGAAYLPIDTGTPIDRLNYILKDAQVKALIYNHEKINLESLDFQNRFHVQDIVIQEGTPQFDAESVTILPNDLAYVIYTSGSTGNPKGVMCHHEGICNRLNWMNADYPITSKDTFIQKTPITFDVSLWELFWPLQQGAKLVIEVPDGHKNPEKLIHSIRKHKVTNIHFVPSMLNVFIENEEVEACESLKRIFCSGEALSAPIVKSVYNKLENVEVHNLYGPTEASVDVTSWYCDKQDLENGIPIGKSVANTELYILDKYLNQIPIGLVGELYIAGKQVAKGYLNNEALTAERFIDNPFSKVKSSKMYKTGDLARYREDGVIEYHGRTDNQVKLRGLRIELGEIEKNMEKHPAISQAVVVIDKDENLVGYYAGTEVETVSILNLLKQYLPDYMVPTFYKWIDGFELLSSGKVDRKKLLNIEVSKTLESKVSPRNEIEELIHEVWTEVLGIEDIGVNENFIRIGGNSLNAISITSRLKNQLELEVSITDVFNYSTIEAYAKYIEQTMIKLLGEEN</sequence>
<dbReference type="PANTHER" id="PTHR45527">
    <property type="entry name" value="NONRIBOSOMAL PEPTIDE SYNTHETASE"/>
    <property type="match status" value="1"/>
</dbReference>
<dbReference type="GO" id="GO:0005737">
    <property type="term" value="C:cytoplasm"/>
    <property type="evidence" value="ECO:0007669"/>
    <property type="project" value="TreeGrafter"/>
</dbReference>
<gene>
    <name evidence="5" type="ORF">FUA24_15500</name>
</gene>
<keyword evidence="6" id="KW-1185">Reference proteome</keyword>
<dbReference type="InterPro" id="IPR020806">
    <property type="entry name" value="PKS_PP-bd"/>
</dbReference>
<protein>
    <submittedName>
        <fullName evidence="5">Amino acid adenylation domain-containing protein</fullName>
    </submittedName>
</protein>
<dbReference type="AlphaFoldDB" id="A0A5D0HTU5"/>
<comment type="caution">
    <text evidence="5">The sequence shown here is derived from an EMBL/GenBank/DDBJ whole genome shotgun (WGS) entry which is preliminary data.</text>
</comment>
<name>A0A5D0HTU5_9FLAO</name>
<dbReference type="PANTHER" id="PTHR45527:SF1">
    <property type="entry name" value="FATTY ACID SYNTHASE"/>
    <property type="match status" value="1"/>
</dbReference>
<dbReference type="GO" id="GO:0031177">
    <property type="term" value="F:phosphopantetheine binding"/>
    <property type="evidence" value="ECO:0007669"/>
    <property type="project" value="InterPro"/>
</dbReference>
<organism evidence="5 6">
    <name type="scientific">Seonamhaeicola marinus</name>
    <dbReference type="NCBI Taxonomy" id="1912246"/>
    <lineage>
        <taxon>Bacteria</taxon>
        <taxon>Pseudomonadati</taxon>
        <taxon>Bacteroidota</taxon>
        <taxon>Flavobacteriia</taxon>
        <taxon>Flavobacteriales</taxon>
        <taxon>Flavobacteriaceae</taxon>
    </lineage>
</organism>
<dbReference type="Pfam" id="PF00550">
    <property type="entry name" value="PP-binding"/>
    <property type="match status" value="1"/>
</dbReference>
<dbReference type="FunFam" id="3.40.50.980:FF:000002">
    <property type="entry name" value="Enterobactin synthetase component F"/>
    <property type="match status" value="1"/>
</dbReference>
<comment type="cofactor">
    <cofactor evidence="1">
        <name>pantetheine 4'-phosphate</name>
        <dbReference type="ChEBI" id="CHEBI:47942"/>
    </cofactor>
</comment>
<dbReference type="SUPFAM" id="SSF52777">
    <property type="entry name" value="CoA-dependent acyltransferases"/>
    <property type="match status" value="2"/>
</dbReference>
<dbReference type="Pfam" id="PF00668">
    <property type="entry name" value="Condensation"/>
    <property type="match status" value="1"/>
</dbReference>